<dbReference type="PROSITE" id="PS51120">
    <property type="entry name" value="LDLRB"/>
    <property type="match status" value="2"/>
</dbReference>
<sequence>FKSLSSDKFLLFAEGSSARIYKVPLAVPETPCSPLGIKTNISRPVAVDLDPIKGKVYWTDVTLKQIVRSYPNGSDLEVIAERNVENPDGIAVDWIGRNVYWTDYRTSKIEVSRLDGSYRFSLITSGLDNPRAVILDINAR</sequence>
<dbReference type="PANTHER" id="PTHR46513">
    <property type="entry name" value="VITELLOGENIN RECEPTOR-LIKE PROTEIN-RELATED-RELATED"/>
    <property type="match status" value="1"/>
</dbReference>
<organism evidence="2 3">
    <name type="scientific">Porites evermanni</name>
    <dbReference type="NCBI Taxonomy" id="104178"/>
    <lineage>
        <taxon>Eukaryota</taxon>
        <taxon>Metazoa</taxon>
        <taxon>Cnidaria</taxon>
        <taxon>Anthozoa</taxon>
        <taxon>Hexacorallia</taxon>
        <taxon>Scleractinia</taxon>
        <taxon>Fungiina</taxon>
        <taxon>Poritidae</taxon>
        <taxon>Porites</taxon>
    </lineage>
</organism>
<comment type="caution">
    <text evidence="2">The sequence shown here is derived from an EMBL/GenBank/DDBJ whole genome shotgun (WGS) entry which is preliminary data.</text>
</comment>
<evidence type="ECO:0000256" key="1">
    <source>
        <dbReference type="PROSITE-ProRule" id="PRU00461"/>
    </source>
</evidence>
<protein>
    <submittedName>
        <fullName evidence="2">Uncharacterized protein</fullName>
    </submittedName>
</protein>
<feature type="non-terminal residue" evidence="2">
    <location>
        <position position="1"/>
    </location>
</feature>
<dbReference type="Gene3D" id="2.120.10.30">
    <property type="entry name" value="TolB, C-terminal domain"/>
    <property type="match status" value="1"/>
</dbReference>
<evidence type="ECO:0000313" key="3">
    <source>
        <dbReference type="Proteomes" id="UP001159427"/>
    </source>
</evidence>
<dbReference type="SUPFAM" id="SSF63825">
    <property type="entry name" value="YWTD domain"/>
    <property type="match status" value="1"/>
</dbReference>
<keyword evidence="3" id="KW-1185">Reference proteome</keyword>
<dbReference type="Pfam" id="PF00058">
    <property type="entry name" value="Ldl_recept_b"/>
    <property type="match status" value="2"/>
</dbReference>
<dbReference type="Proteomes" id="UP001159427">
    <property type="component" value="Unassembled WGS sequence"/>
</dbReference>
<dbReference type="InterPro" id="IPR011042">
    <property type="entry name" value="6-blade_b-propeller_TolB-like"/>
</dbReference>
<dbReference type="InterPro" id="IPR050778">
    <property type="entry name" value="Cueball_EGF_LRP_Nidogen"/>
</dbReference>
<feature type="repeat" description="LDL-receptor class B" evidence="1">
    <location>
        <begin position="97"/>
        <end position="139"/>
    </location>
</feature>
<evidence type="ECO:0000313" key="2">
    <source>
        <dbReference type="EMBL" id="CAH3173345.1"/>
    </source>
</evidence>
<accession>A0ABN8R7Q8</accession>
<reference evidence="2 3" key="1">
    <citation type="submission" date="2022-05" db="EMBL/GenBank/DDBJ databases">
        <authorList>
            <consortium name="Genoscope - CEA"/>
            <person name="William W."/>
        </authorList>
    </citation>
    <scope>NUCLEOTIDE SEQUENCE [LARGE SCALE GENOMIC DNA]</scope>
</reference>
<dbReference type="InterPro" id="IPR000033">
    <property type="entry name" value="LDLR_classB_rpt"/>
</dbReference>
<dbReference type="PANTHER" id="PTHR46513:SF44">
    <property type="entry name" value="LDL RECEPTOR RELATED PROTEIN 4"/>
    <property type="match status" value="1"/>
</dbReference>
<gene>
    <name evidence="2" type="ORF">PEVE_00008996</name>
</gene>
<feature type="repeat" description="LDL-receptor class B" evidence="1">
    <location>
        <begin position="54"/>
        <end position="96"/>
    </location>
</feature>
<proteinExistence type="predicted"/>
<name>A0ABN8R7Q8_9CNID</name>
<dbReference type="SMART" id="SM00135">
    <property type="entry name" value="LY"/>
    <property type="match status" value="2"/>
</dbReference>
<dbReference type="EMBL" id="CALNXI010001613">
    <property type="protein sequence ID" value="CAH3173345.1"/>
    <property type="molecule type" value="Genomic_DNA"/>
</dbReference>